<dbReference type="Proteomes" id="UP000245699">
    <property type="component" value="Unassembled WGS sequence"/>
</dbReference>
<evidence type="ECO:0000313" key="10">
    <source>
        <dbReference type="EMBL" id="PVU87179.1"/>
    </source>
</evidence>
<dbReference type="Gene3D" id="1.25.10.10">
    <property type="entry name" value="Leucine-rich Repeat Variant"/>
    <property type="match status" value="1"/>
</dbReference>
<dbReference type="GO" id="GO:0061685">
    <property type="term" value="F:diphthine methylesterase activity"/>
    <property type="evidence" value="ECO:0007669"/>
    <property type="project" value="UniProtKB-EC"/>
</dbReference>
<sequence>MSFSNFDFVKDVIYSNLEEIKQYVSEITLYQKSFLDQKVKLYNEEKKKISIELTELIESNNPKIPISDLEHIPKTNGKSNENQNFSINTTEFSSEKIVLDDIEKICIILFDNINKFQNIIIPILKENSSKSDADILGLKDKKAITQIIDFINIFGLTPKLLDGTFIPISKRVNSEKLESLGFDYSIFHRYKDTSNRIKDSVAVKSGDTQESNQIQLIEWIERFGVLAVQEQKPVIEIGLLVRQRMMSDLLSAILQTAYSPILARTASKELKEKLIDLKRLFTTIFNERNNTESIIESLFSLLTFSDKKIKWFRTLISRFLGRILMFPNGAILIMDFILGSESSSGSLMGTKLEHISNIFLTIPKMVSEAEYYSKIVPQLVQMIFIKPKNFYNLPATNNIDPSKGSSDYSNINYSSDPSEISKSDFFQTSIYILTRIFENNKVAFDSYALPLLAGPFSNWHDYKLVDAPKNNTNIMLDISTDESIPNNFIEKTIKLINENKTLENSGNIRNTNNGSKSNSPLIQVIEETATVSTPETKIKNGHLIPESVLKDLSSLVQVIPSNSEKYIEPETRKFEQASKENLDSIIHRVITNDPRKEHGSIEIISTSEQLEKSLKIIHSISANSTESSCDLFLHIMETSFQPILFLYQFIKETTHVITTIKNPELSKLIEVGSEKLLLVDTILKSLEELEELVLDIILNYFDLCSVTNSTTALKKTVLLHRLHQAMELQEPEKQYLYPLFALDSNAKVCLFYSFDMGNRVPRDSDKQMETLLDTGSNEPDDTFDSEGDMIESEHLWQMRIHASSLSQMSNNSKNSDTMNDVFASLFISILSEYSVVSEQIRDKEKNIEKESGKGIEILKEKNLIRSKNPVVENSEFLILKYSLLGQILLNYVEEFGPKILAKKLHVLAFVNTILSKSIDNPPPENLNNDPNDLEEQNVKEKLEKMFLSDSESRISNENQKSEFVDERISNSEELILALNLLLALCIGNLEPNQTTNDDDELPGDTKNIEKLFSNINDSLKILKKQRKSYPLVLGLVNQILDFINIQYDSISDNNPEKLEGEISNSFEKKYLDAMTDLQSPLVPIQAFGLINLSNLMLSKETLDSLEKNSGGTFKNRFESVLIIFIELLCHEDSFVYLKSIQALVKFSSERTVFDILLPILINKYLDKECDLDFRLRVGEVFVGISNSYGHVFVKYSDNILPMLLKSIEYSDHDSELIVHSSLSLLGIYCEVYPLAFYQYLDKVVECCHSMCTLPSYSNGIRRAAVVFLVSLVRGYAGTSKNPLVEMDVSLLRSIYETLKLVSNSTTTRNVVSGKEEPVDELLLYNARVGLNEIQNLISDFIKNNLTADCVESFPFIVDTTSNKDLKENLDQQEISKKRYDHSLNEKARFAIGMYELVEKDSVQSRIGKLKILDAFEDFESSTVKTEVVQEIDTCGIFDIKWSHNLVNDKMMLGQSDAEGKLRFYGVNNMSGSEENNEWLSYLSCIDNPGSEGNMCLSLDWSNRIKGNDNVKVCGSYSDGSVSVFGINNLGEFISLNYIKAHMYEAWITAFDYHNTNILYTGGGDGLLKGWDIREADLHTGTFVSKYHEMGVCSIQSNPLKENIVASGSYDEKVCVWDTRQFKKPISETNVGGGIWRLKWNPSNPEYLLAAAIFNGVFVLKHDGSDKLGHVSHFKEHGSLAYGADWSYYYRPRADKWLVSSCSFYDKACHFWNADIV</sequence>
<dbReference type="InterPro" id="IPR019775">
    <property type="entry name" value="WD40_repeat_CS"/>
</dbReference>
<feature type="domain" description="RNA polymerase II assembly factor Rtp1 C-terminal" evidence="9">
    <location>
        <begin position="1072"/>
        <end position="1189"/>
    </location>
</feature>
<protein>
    <recommendedName>
        <fullName evidence="6">methylated diphthine methylhydrolase</fullName>
        <ecNumber evidence="6">3.1.1.97</ecNumber>
    </recommendedName>
</protein>
<dbReference type="Pfam" id="PF10363">
    <property type="entry name" value="RTP1_C1"/>
    <property type="match status" value="1"/>
</dbReference>
<dbReference type="GO" id="GO:0005737">
    <property type="term" value="C:cytoplasm"/>
    <property type="evidence" value="ECO:0007669"/>
    <property type="project" value="TreeGrafter"/>
</dbReference>
<keyword evidence="3" id="KW-0677">Repeat</keyword>
<dbReference type="PANTHER" id="PTHR46042:SF1">
    <property type="entry name" value="DIPHTHINE METHYLTRANSFERASE"/>
    <property type="match status" value="1"/>
</dbReference>
<dbReference type="OrthoDB" id="39591at2759"/>
<comment type="similarity">
    <text evidence="5">Belongs to the DPH7 family.</text>
</comment>
<dbReference type="PANTHER" id="PTHR46042">
    <property type="entry name" value="DIPHTHINE METHYLTRANSFERASE"/>
    <property type="match status" value="1"/>
</dbReference>
<accession>A0A2T9Y4A3</accession>
<dbReference type="InterPro" id="IPR052415">
    <property type="entry name" value="Diphthine_MTase"/>
</dbReference>
<evidence type="ECO:0000256" key="3">
    <source>
        <dbReference type="ARBA" id="ARBA00022737"/>
    </source>
</evidence>
<comment type="pathway">
    <text evidence="1">Protein modification; peptidyl-diphthamide biosynthesis.</text>
</comment>
<dbReference type="GO" id="GO:0017183">
    <property type="term" value="P:protein histidyl modification to diphthamide"/>
    <property type="evidence" value="ECO:0007669"/>
    <property type="project" value="TreeGrafter"/>
</dbReference>
<evidence type="ECO:0000256" key="2">
    <source>
        <dbReference type="ARBA" id="ARBA00022574"/>
    </source>
</evidence>
<dbReference type="PROSITE" id="PS00678">
    <property type="entry name" value="WD_REPEATS_1"/>
    <property type="match status" value="1"/>
</dbReference>
<evidence type="ECO:0000256" key="5">
    <source>
        <dbReference type="ARBA" id="ARBA00038092"/>
    </source>
</evidence>
<keyword evidence="2 8" id="KW-0853">WD repeat</keyword>
<dbReference type="SMART" id="SM00320">
    <property type="entry name" value="WD40"/>
    <property type="match status" value="3"/>
</dbReference>
<dbReference type="PROSITE" id="PS50082">
    <property type="entry name" value="WD_REPEATS_2"/>
    <property type="match status" value="1"/>
</dbReference>
<comment type="caution">
    <text evidence="10">The sequence shown here is derived from an EMBL/GenBank/DDBJ whole genome shotgun (WGS) entry which is preliminary data.</text>
</comment>
<dbReference type="EC" id="3.1.1.97" evidence="6"/>
<name>A0A2T9Y4A3_9FUNG</name>
<reference evidence="10 11" key="1">
    <citation type="journal article" date="2018" name="MBio">
        <title>Comparative Genomics Reveals the Core Gene Toolbox for the Fungus-Insect Symbiosis.</title>
        <authorList>
            <person name="Wang Y."/>
            <person name="Stata M."/>
            <person name="Wang W."/>
            <person name="Stajich J.E."/>
            <person name="White M.M."/>
            <person name="Moncalvo J.M."/>
        </authorList>
    </citation>
    <scope>NUCLEOTIDE SEQUENCE [LARGE SCALE GENOMIC DNA]</scope>
    <source>
        <strain evidence="10 11">AUS-77-4</strain>
    </source>
</reference>
<dbReference type="STRING" id="61424.A0A2T9Y4A3"/>
<dbReference type="EMBL" id="MBFT01000793">
    <property type="protein sequence ID" value="PVU87179.1"/>
    <property type="molecule type" value="Genomic_DNA"/>
</dbReference>
<keyword evidence="11" id="KW-1185">Reference proteome</keyword>
<dbReference type="SUPFAM" id="SSF48371">
    <property type="entry name" value="ARM repeat"/>
    <property type="match status" value="1"/>
</dbReference>
<evidence type="ECO:0000256" key="4">
    <source>
        <dbReference type="ARBA" id="ARBA00022801"/>
    </source>
</evidence>
<comment type="catalytic activity">
    <reaction evidence="7">
        <text>diphthine methyl ester-[translation elongation factor 2] + H2O = diphthine-[translation elongation factor 2] + methanol + H(+)</text>
        <dbReference type="Rhea" id="RHEA:42656"/>
        <dbReference type="Rhea" id="RHEA-COMP:10172"/>
        <dbReference type="Rhea" id="RHEA-COMP:10173"/>
        <dbReference type="ChEBI" id="CHEBI:15377"/>
        <dbReference type="ChEBI" id="CHEBI:15378"/>
        <dbReference type="ChEBI" id="CHEBI:17790"/>
        <dbReference type="ChEBI" id="CHEBI:79005"/>
        <dbReference type="ChEBI" id="CHEBI:82696"/>
        <dbReference type="EC" id="3.1.1.97"/>
    </reaction>
</comment>
<organism evidence="10 11">
    <name type="scientific">Furculomyces boomerangus</name>
    <dbReference type="NCBI Taxonomy" id="61424"/>
    <lineage>
        <taxon>Eukaryota</taxon>
        <taxon>Fungi</taxon>
        <taxon>Fungi incertae sedis</taxon>
        <taxon>Zoopagomycota</taxon>
        <taxon>Kickxellomycotina</taxon>
        <taxon>Harpellomycetes</taxon>
        <taxon>Harpellales</taxon>
        <taxon>Harpellaceae</taxon>
        <taxon>Furculomyces</taxon>
    </lineage>
</organism>
<evidence type="ECO:0000256" key="1">
    <source>
        <dbReference type="ARBA" id="ARBA00005156"/>
    </source>
</evidence>
<dbReference type="InterPro" id="IPR001680">
    <property type="entry name" value="WD40_rpt"/>
</dbReference>
<dbReference type="InterPro" id="IPR016024">
    <property type="entry name" value="ARM-type_fold"/>
</dbReference>
<dbReference type="Gene3D" id="2.130.10.10">
    <property type="entry name" value="YVTN repeat-like/Quinoprotein amine dehydrogenase"/>
    <property type="match status" value="1"/>
</dbReference>
<proteinExistence type="inferred from homology"/>
<evidence type="ECO:0000256" key="7">
    <source>
        <dbReference type="ARBA" id="ARBA00047551"/>
    </source>
</evidence>
<gene>
    <name evidence="10" type="ORF">BB559_006160</name>
</gene>
<evidence type="ECO:0000313" key="11">
    <source>
        <dbReference type="Proteomes" id="UP000245699"/>
    </source>
</evidence>
<dbReference type="InterPro" id="IPR036322">
    <property type="entry name" value="WD40_repeat_dom_sf"/>
</dbReference>
<dbReference type="SUPFAM" id="SSF50978">
    <property type="entry name" value="WD40 repeat-like"/>
    <property type="match status" value="1"/>
</dbReference>
<evidence type="ECO:0000256" key="6">
    <source>
        <dbReference type="ARBA" id="ARBA00039131"/>
    </source>
</evidence>
<evidence type="ECO:0000256" key="8">
    <source>
        <dbReference type="PROSITE-ProRule" id="PRU00221"/>
    </source>
</evidence>
<evidence type="ECO:0000259" key="9">
    <source>
        <dbReference type="Pfam" id="PF10363"/>
    </source>
</evidence>
<dbReference type="InterPro" id="IPR015943">
    <property type="entry name" value="WD40/YVTN_repeat-like_dom_sf"/>
</dbReference>
<dbReference type="InterPro" id="IPR011989">
    <property type="entry name" value="ARM-like"/>
</dbReference>
<dbReference type="InterPro" id="IPR019451">
    <property type="entry name" value="Rtp1_C1"/>
</dbReference>
<keyword evidence="4" id="KW-0378">Hydrolase</keyword>
<feature type="repeat" description="WD" evidence="8">
    <location>
        <begin position="1584"/>
        <end position="1626"/>
    </location>
</feature>